<dbReference type="SUPFAM" id="SSF57196">
    <property type="entry name" value="EGF/Laminin"/>
    <property type="match status" value="8"/>
</dbReference>
<keyword evidence="19" id="KW-1185">Reference proteome</keyword>
<feature type="disulfide bond" evidence="13">
    <location>
        <begin position="100"/>
        <end position="115"/>
    </location>
</feature>
<evidence type="ECO:0000256" key="10">
    <source>
        <dbReference type="ARBA" id="ARBA00023170"/>
    </source>
</evidence>
<feature type="repeat" description="LDL-receptor class B" evidence="14">
    <location>
        <begin position="474"/>
        <end position="521"/>
    </location>
</feature>
<feature type="disulfide bond" evidence="13">
    <location>
        <begin position="173"/>
        <end position="191"/>
    </location>
</feature>
<name>A0A7T8HIB4_CALRO</name>
<keyword evidence="11" id="KW-0325">Glycoprotein</keyword>
<feature type="disulfide bond" evidence="13">
    <location>
        <begin position="1872"/>
        <end position="1890"/>
    </location>
</feature>
<feature type="disulfide bond" evidence="13">
    <location>
        <begin position="2663"/>
        <end position="2678"/>
    </location>
</feature>
<evidence type="ECO:0000259" key="17">
    <source>
        <dbReference type="PROSITE" id="PS50026"/>
    </source>
</evidence>
<dbReference type="InterPro" id="IPR011042">
    <property type="entry name" value="6-blade_b-propeller_TolB-like"/>
</dbReference>
<dbReference type="SMART" id="SM00181">
    <property type="entry name" value="EGF"/>
    <property type="match status" value="20"/>
</dbReference>
<feature type="disulfide bond" evidence="13">
    <location>
        <begin position="2480"/>
        <end position="2495"/>
    </location>
</feature>
<evidence type="ECO:0000256" key="4">
    <source>
        <dbReference type="ARBA" id="ARBA00022692"/>
    </source>
</evidence>
<feature type="domain" description="EGF-like" evidence="17">
    <location>
        <begin position="3427"/>
        <end position="3463"/>
    </location>
</feature>
<dbReference type="CDD" id="cd00112">
    <property type="entry name" value="LDLa"/>
    <property type="match status" value="24"/>
</dbReference>
<evidence type="ECO:0000313" key="19">
    <source>
        <dbReference type="Proteomes" id="UP000595437"/>
    </source>
</evidence>
<dbReference type="GO" id="GO:0043235">
    <property type="term" value="C:receptor complex"/>
    <property type="evidence" value="ECO:0007669"/>
    <property type="project" value="TreeGrafter"/>
</dbReference>
<feature type="repeat" description="LDL-receptor class B" evidence="14">
    <location>
        <begin position="522"/>
        <end position="566"/>
    </location>
</feature>
<dbReference type="SUPFAM" id="SSF63825">
    <property type="entry name" value="YWTD domain"/>
    <property type="match status" value="6"/>
</dbReference>
<feature type="domain" description="EGF-like" evidence="17">
    <location>
        <begin position="3235"/>
        <end position="3277"/>
    </location>
</feature>
<accession>A0A7T8HIB4</accession>
<dbReference type="PROSITE" id="PS00022">
    <property type="entry name" value="EGF_1"/>
    <property type="match status" value="6"/>
</dbReference>
<feature type="disulfide bond" evidence="12">
    <location>
        <begin position="3239"/>
        <end position="3249"/>
    </location>
</feature>
<dbReference type="SMART" id="SM00179">
    <property type="entry name" value="EGF_CA"/>
    <property type="match status" value="6"/>
</dbReference>
<feature type="non-terminal residue" evidence="18">
    <location>
        <position position="3748"/>
    </location>
</feature>
<feature type="disulfide bond" evidence="13">
    <location>
        <begin position="2623"/>
        <end position="2638"/>
    </location>
</feature>
<reference evidence="19" key="1">
    <citation type="submission" date="2021-01" db="EMBL/GenBank/DDBJ databases">
        <title>Caligus Genome Assembly.</title>
        <authorList>
            <person name="Gallardo-Escarate C."/>
        </authorList>
    </citation>
    <scope>NUCLEOTIDE SEQUENCE [LARGE SCALE GENOMIC DNA]</scope>
</reference>
<feature type="disulfide bond" evidence="13">
    <location>
        <begin position="1865"/>
        <end position="1877"/>
    </location>
</feature>
<dbReference type="Gene3D" id="2.120.10.30">
    <property type="entry name" value="TolB, C-terminal domain"/>
    <property type="match status" value="6"/>
</dbReference>
<feature type="domain" description="EGF-like" evidence="17">
    <location>
        <begin position="3511"/>
        <end position="3547"/>
    </location>
</feature>
<dbReference type="PROSITE" id="PS51120">
    <property type="entry name" value="LDLRB"/>
    <property type="match status" value="10"/>
</dbReference>
<feature type="disulfide bond" evidence="13">
    <location>
        <begin position="2590"/>
        <end position="2605"/>
    </location>
</feature>
<evidence type="ECO:0000256" key="11">
    <source>
        <dbReference type="ARBA" id="ARBA00023180"/>
    </source>
</evidence>
<feature type="transmembrane region" description="Helical" evidence="16">
    <location>
        <begin position="3577"/>
        <end position="3598"/>
    </location>
</feature>
<feature type="disulfide bond" evidence="12">
    <location>
        <begin position="3283"/>
        <end position="3293"/>
    </location>
</feature>
<evidence type="ECO:0000256" key="6">
    <source>
        <dbReference type="ARBA" id="ARBA00022737"/>
    </source>
</evidence>
<keyword evidence="4 16" id="KW-0812">Transmembrane</keyword>
<dbReference type="GO" id="GO:0005886">
    <property type="term" value="C:plasma membrane"/>
    <property type="evidence" value="ECO:0007669"/>
    <property type="project" value="TreeGrafter"/>
</dbReference>
<feature type="disulfide bond" evidence="12">
    <location>
        <begin position="3500"/>
        <end position="3509"/>
    </location>
</feature>
<keyword evidence="6" id="KW-0677">Repeat</keyword>
<feature type="repeat" description="LDL-receptor class B" evidence="14">
    <location>
        <begin position="1039"/>
        <end position="1081"/>
    </location>
</feature>
<dbReference type="PROSITE" id="PS50026">
    <property type="entry name" value="EGF_3"/>
    <property type="match status" value="7"/>
</dbReference>
<dbReference type="InterPro" id="IPR023415">
    <property type="entry name" value="LDLR_class-A_CS"/>
</dbReference>
<evidence type="ECO:0000256" key="8">
    <source>
        <dbReference type="ARBA" id="ARBA00023136"/>
    </source>
</evidence>
<keyword evidence="3" id="KW-0254">Endocytosis</keyword>
<dbReference type="GO" id="GO:0006897">
    <property type="term" value="P:endocytosis"/>
    <property type="evidence" value="ECO:0007669"/>
    <property type="project" value="UniProtKB-KW"/>
</dbReference>
<dbReference type="FunFam" id="2.120.10.30:FF:000241">
    <property type="entry name" value="Low-density lipoprotein receptor-related protein 6"/>
    <property type="match status" value="4"/>
</dbReference>
<dbReference type="PROSITE" id="PS01209">
    <property type="entry name" value="LDLRA_1"/>
    <property type="match status" value="14"/>
</dbReference>
<dbReference type="Gene3D" id="4.10.400.10">
    <property type="entry name" value="Low-density Lipoprotein Receptor"/>
    <property type="match status" value="20"/>
</dbReference>
<feature type="repeat" description="LDL-receptor class B" evidence="14">
    <location>
        <begin position="2997"/>
        <end position="3040"/>
    </location>
</feature>
<feature type="domain" description="EGF-like" evidence="17">
    <location>
        <begin position="2027"/>
        <end position="2066"/>
    </location>
</feature>
<evidence type="ECO:0000256" key="7">
    <source>
        <dbReference type="ARBA" id="ARBA00022989"/>
    </source>
</evidence>
<dbReference type="PRINTS" id="PR00261">
    <property type="entry name" value="LDLRECEPTOR"/>
</dbReference>
<dbReference type="Pfam" id="PF00058">
    <property type="entry name" value="Ldl_recept_b"/>
    <property type="match status" value="8"/>
</dbReference>
<dbReference type="PANTHER" id="PTHR22722">
    <property type="entry name" value="LOW-DENSITY LIPOPROTEIN RECEPTOR-RELATED PROTEIN 2-RELATED"/>
    <property type="match status" value="1"/>
</dbReference>
<evidence type="ECO:0000256" key="15">
    <source>
        <dbReference type="SAM" id="MobiDB-lite"/>
    </source>
</evidence>
<dbReference type="SUPFAM" id="SSF57424">
    <property type="entry name" value="LDL receptor-like module"/>
    <property type="match status" value="20"/>
</dbReference>
<feature type="disulfide bond" evidence="13">
    <location>
        <begin position="1687"/>
        <end position="1702"/>
    </location>
</feature>
<feature type="disulfide bond" evidence="12">
    <location>
        <begin position="3515"/>
        <end position="3525"/>
    </location>
</feature>
<keyword evidence="8 16" id="KW-0472">Membrane</keyword>
<dbReference type="FunFam" id="4.10.400.10:FF:000108">
    <property type="entry name" value="Low-density lipoprotein receptor-related protein 2"/>
    <property type="match status" value="1"/>
</dbReference>
<dbReference type="InterPro" id="IPR000742">
    <property type="entry name" value="EGF"/>
</dbReference>
<dbReference type="InterPro" id="IPR000152">
    <property type="entry name" value="EGF-type_Asp/Asn_hydroxyl_site"/>
</dbReference>
<feature type="disulfide bond" evidence="13">
    <location>
        <begin position="59"/>
        <end position="74"/>
    </location>
</feature>
<dbReference type="InterPro" id="IPR018097">
    <property type="entry name" value="EGF_Ca-bd_CS"/>
</dbReference>
<dbReference type="PROSITE" id="PS01187">
    <property type="entry name" value="EGF_CA"/>
    <property type="match status" value="1"/>
</dbReference>
<feature type="compositionally biased region" description="Acidic residues" evidence="15">
    <location>
        <begin position="3633"/>
        <end position="3642"/>
    </location>
</feature>
<proteinExistence type="predicted"/>
<keyword evidence="9 12" id="KW-1015">Disulfide bond</keyword>
<feature type="disulfide bond" evidence="13">
    <location>
        <begin position="2507"/>
        <end position="2525"/>
    </location>
</feature>
<feature type="repeat" description="LDL-receptor class B" evidence="14">
    <location>
        <begin position="429"/>
        <end position="473"/>
    </location>
</feature>
<feature type="disulfide bond" evidence="13">
    <location>
        <begin position="2578"/>
        <end position="2596"/>
    </location>
</feature>
<dbReference type="SUPFAM" id="SSF57184">
    <property type="entry name" value="Growth factor receptor domain"/>
    <property type="match status" value="2"/>
</dbReference>
<dbReference type="PROSITE" id="PS50068">
    <property type="entry name" value="LDLRA_2"/>
    <property type="match status" value="24"/>
</dbReference>
<comment type="caution">
    <text evidence="12">Lacks conserved residue(s) required for the propagation of feature annotation.</text>
</comment>
<feature type="disulfide bond" evidence="13">
    <location>
        <begin position="1805"/>
        <end position="1817"/>
    </location>
</feature>
<evidence type="ECO:0000256" key="5">
    <source>
        <dbReference type="ARBA" id="ARBA00022729"/>
    </source>
</evidence>
<feature type="disulfide bond" evidence="12">
    <location>
        <begin position="3267"/>
        <end position="3276"/>
    </location>
</feature>
<feature type="disulfide bond" evidence="13">
    <location>
        <begin position="2690"/>
        <end position="2708"/>
    </location>
</feature>
<feature type="disulfide bond" evidence="12">
    <location>
        <begin position="2031"/>
        <end position="2041"/>
    </location>
</feature>
<feature type="disulfide bond" evidence="12">
    <location>
        <begin position="3453"/>
        <end position="3462"/>
    </location>
</feature>
<evidence type="ECO:0000256" key="16">
    <source>
        <dbReference type="SAM" id="Phobius"/>
    </source>
</evidence>
<gene>
    <name evidence="18" type="ORF">FKW44_011703</name>
</gene>
<evidence type="ECO:0000256" key="1">
    <source>
        <dbReference type="ARBA" id="ARBA00004167"/>
    </source>
</evidence>
<keyword evidence="10" id="KW-0675">Receptor</keyword>
<dbReference type="GO" id="GO:0005509">
    <property type="term" value="F:calcium ion binding"/>
    <property type="evidence" value="ECO:0007669"/>
    <property type="project" value="InterPro"/>
</dbReference>
<feature type="domain" description="EGF-like" evidence="17">
    <location>
        <begin position="3353"/>
        <end position="3391"/>
    </location>
</feature>
<dbReference type="FunFam" id="2.120.10.30:FF:000132">
    <property type="entry name" value="Uncharacterized protein"/>
    <property type="match status" value="1"/>
</dbReference>
<feature type="disulfide bond" evidence="13">
    <location>
        <begin position="1976"/>
        <end position="1994"/>
    </location>
</feature>
<dbReference type="SMART" id="SM00135">
    <property type="entry name" value="LY"/>
    <property type="match status" value="24"/>
</dbReference>
<feature type="repeat" description="LDL-receptor class B" evidence="14">
    <location>
        <begin position="1082"/>
        <end position="1125"/>
    </location>
</feature>
<feature type="disulfide bond" evidence="12">
    <location>
        <begin position="3537"/>
        <end position="3546"/>
    </location>
</feature>
<dbReference type="InterPro" id="IPR036055">
    <property type="entry name" value="LDL_receptor-like_sf"/>
</dbReference>
<dbReference type="Proteomes" id="UP000595437">
    <property type="component" value="Chromosome 7"/>
</dbReference>
<dbReference type="Gene3D" id="4.10.1220.10">
    <property type="entry name" value="EGF-type module"/>
    <property type="match status" value="1"/>
</dbReference>
<feature type="repeat" description="LDL-receptor class B" evidence="14">
    <location>
        <begin position="2161"/>
        <end position="2203"/>
    </location>
</feature>
<dbReference type="InterPro" id="IPR002172">
    <property type="entry name" value="LDrepeatLR_classA_rpt"/>
</dbReference>
<evidence type="ECO:0000256" key="13">
    <source>
        <dbReference type="PROSITE-ProRule" id="PRU00124"/>
    </source>
</evidence>
<dbReference type="InterPro" id="IPR051221">
    <property type="entry name" value="LDLR-related"/>
</dbReference>
<dbReference type="Gene3D" id="2.10.25.10">
    <property type="entry name" value="Laminin"/>
    <property type="match status" value="9"/>
</dbReference>
<feature type="domain" description="EGF-like" evidence="17">
    <location>
        <begin position="3470"/>
        <end position="3510"/>
    </location>
</feature>
<keyword evidence="7 16" id="KW-1133">Transmembrane helix</keyword>
<feature type="disulfide bond" evidence="13">
    <location>
        <begin position="2683"/>
        <end position="2695"/>
    </location>
</feature>
<dbReference type="OrthoDB" id="21182at2759"/>
<protein>
    <recommendedName>
        <fullName evidence="17">EGF-like domain-containing protein</fullName>
    </recommendedName>
</protein>
<dbReference type="Pfam" id="PF00057">
    <property type="entry name" value="Ldl_recept_a"/>
    <property type="match status" value="19"/>
</dbReference>
<feature type="disulfide bond" evidence="13">
    <location>
        <begin position="1637"/>
        <end position="1655"/>
    </location>
</feature>
<dbReference type="FunFam" id="4.10.400.10:FF:000005">
    <property type="entry name" value="low-density lipoprotein receptor-related protein 1B"/>
    <property type="match status" value="1"/>
</dbReference>
<feature type="repeat" description="LDL-receptor class B" evidence="14">
    <location>
        <begin position="1126"/>
        <end position="1173"/>
    </location>
</feature>
<feature type="region of interest" description="Disordered" evidence="15">
    <location>
        <begin position="3633"/>
        <end position="3748"/>
    </location>
</feature>
<dbReference type="InterPro" id="IPR009030">
    <property type="entry name" value="Growth_fac_rcpt_cys_sf"/>
</dbReference>
<dbReference type="CDD" id="cd00054">
    <property type="entry name" value="EGF_CA"/>
    <property type="match status" value="2"/>
</dbReference>
<feature type="disulfide bond" evidence="13">
    <location>
        <begin position="1786"/>
        <end position="1801"/>
    </location>
</feature>
<dbReference type="InterPro" id="IPR001881">
    <property type="entry name" value="EGF-like_Ca-bd_dom"/>
</dbReference>
<feature type="disulfide bond" evidence="13">
    <location>
        <begin position="2787"/>
        <end position="2802"/>
    </location>
</feature>
<feature type="disulfide bond" evidence="13">
    <location>
        <begin position="1649"/>
        <end position="1664"/>
    </location>
</feature>
<feature type="disulfide bond" evidence="13">
    <location>
        <begin position="2535"/>
        <end position="2553"/>
    </location>
</feature>
<evidence type="ECO:0000256" key="12">
    <source>
        <dbReference type="PROSITE-ProRule" id="PRU00076"/>
    </source>
</evidence>
<dbReference type="SMART" id="SM00192">
    <property type="entry name" value="LDLa"/>
    <property type="match status" value="25"/>
</dbReference>
<feature type="disulfide bond" evidence="13">
    <location>
        <begin position="1630"/>
        <end position="1642"/>
    </location>
</feature>
<evidence type="ECO:0000256" key="2">
    <source>
        <dbReference type="ARBA" id="ARBA00022536"/>
    </source>
</evidence>
<feature type="compositionally biased region" description="Basic residues" evidence="15">
    <location>
        <begin position="3653"/>
        <end position="3662"/>
    </location>
</feature>
<feature type="disulfide bond" evidence="13">
    <location>
        <begin position="2500"/>
        <end position="2512"/>
    </location>
</feature>
<evidence type="ECO:0000256" key="3">
    <source>
        <dbReference type="ARBA" id="ARBA00022583"/>
    </source>
</evidence>
<feature type="disulfide bond" evidence="12">
    <location>
        <begin position="3381"/>
        <end position="3390"/>
    </location>
</feature>
<comment type="subcellular location">
    <subcellularLocation>
        <location evidence="1">Membrane</location>
        <topology evidence="1">Single-pass membrane protein</topology>
    </subcellularLocation>
</comment>
<feature type="disulfide bond" evidence="13">
    <location>
        <begin position="1738"/>
        <end position="1753"/>
    </location>
</feature>
<dbReference type="EMBL" id="CP045896">
    <property type="protein sequence ID" value="QQP50638.1"/>
    <property type="molecule type" value="Genomic_DNA"/>
</dbReference>
<keyword evidence="5" id="KW-0732">Signal</keyword>
<keyword evidence="2 12" id="KW-0245">EGF-like domain</keyword>
<feature type="disulfide bond" evidence="13">
    <location>
        <begin position="1988"/>
        <end position="2003"/>
    </location>
</feature>
<organism evidence="18 19">
    <name type="scientific">Caligus rogercresseyi</name>
    <name type="common">Sea louse</name>
    <dbReference type="NCBI Taxonomy" id="217165"/>
    <lineage>
        <taxon>Eukaryota</taxon>
        <taxon>Metazoa</taxon>
        <taxon>Ecdysozoa</taxon>
        <taxon>Arthropoda</taxon>
        <taxon>Crustacea</taxon>
        <taxon>Multicrustacea</taxon>
        <taxon>Hexanauplia</taxon>
        <taxon>Copepoda</taxon>
        <taxon>Siphonostomatoida</taxon>
        <taxon>Caligidae</taxon>
        <taxon>Caligus</taxon>
    </lineage>
</organism>
<feature type="disulfide bond" evidence="12">
    <location>
        <begin position="3305"/>
        <end position="3314"/>
    </location>
</feature>
<feature type="disulfide bond" evidence="13">
    <location>
        <begin position="1840"/>
        <end position="1855"/>
    </location>
</feature>
<dbReference type="InterPro" id="IPR000033">
    <property type="entry name" value="LDLR_classB_rpt"/>
</dbReference>
<feature type="repeat" description="LDL-receptor class B" evidence="14">
    <location>
        <begin position="1405"/>
        <end position="1449"/>
    </location>
</feature>
<evidence type="ECO:0000256" key="14">
    <source>
        <dbReference type="PROSITE-ProRule" id="PRU00461"/>
    </source>
</evidence>
<evidence type="ECO:0000256" key="9">
    <source>
        <dbReference type="ARBA" id="ARBA00023157"/>
    </source>
</evidence>
<feature type="repeat" description="LDL-receptor class B" evidence="14">
    <location>
        <begin position="2204"/>
        <end position="2247"/>
    </location>
</feature>
<feature type="domain" description="EGF-like" evidence="17">
    <location>
        <begin position="3279"/>
        <end position="3315"/>
    </location>
</feature>
<sequence>DTGICLYDFLVCNSIHECGGNDVSDELNCNYTSQNDVSIFCLPNEFSCDSRCISVSAVCDGERDCSDGSDERDCRPNEIHNCTGFFCKRDSRCIHDSAHCNGVWDCSDGSDELYCSLNPNQCKADEFACVLSGECIDKSLICNGVVNCNDGSDEYRNELCGYSNCDVSTQRKCKDGGCILKSYWCDGHVDCMDHSDEAEDCLSLSASCEYPSHSCKGKESNRTICLEVTRLCNGITECANGSDEGLLCEEDYCGTVGRKECSDFCQNSPSGGRCHCPEGMHLDLEDKVTCQLDHACNRWGTCSQGCKRVSHNKHKCFCRDNSYYLDLEDGFSCRSKDLTNPILLFSTLDKIASVDLKTHHQRSVIFNLRNAVVLDFYHTRVRDYVYWIDVVDNKIYRGTLLAGFVSNVITIVENGLNAVKGLAVDWIGGNLYWLESSLGTIEVSSLLGEHRRTLIAGKHGMESPRGLVLDPRVGLMFWTDWEHYAVRIESADMTGEGRRVIYSKNYDEGSLPNAITPDYYSKRLYWIDSRMDSIHTMTYDGKDIIEILRGHEYLAHPFALSIFENNVYWSDWKTKSVVQANKWNGSDIKVIANGISGFPYDVRVLHSSRQPLPSTIHPCYLPKRGDNEDHGVCACPHRMKLSPNNSKICVPHDSALIYTTPKEIMVPHHSSSSNFLLPCSGLFKKHKKLLLDFKKEKILSKSLSDDDGQIITLLDSNILKEALGLAVDWISGNLYFSSSLGKKSPYESSLYASNLSGKFVTRLIDNASLITDIAVSPNQARAVRIKMSKMDGSSLAEVTSFSSRSSQLNIKCLSYSEVHDHIYWVRTSDSDKGSLEYWDFKNKKLYVMELNLQVKALTISKNNLYYSDGTSLYRTTYGGNQLSDQRILINATREILSLKVFDPKSQKGENACSIGGYNKCDQLCIPTSQESYTCACAIGYSKTSLTDCVPTPKDFLLFSTDSGLLGRSTEGPSFQPDNALTPISGTKKPMAVGVLPEKDIIFWISQSAIHKSNRDGTNVRTIVTDLNSPQRLVVDWIAGNVIWTDDVSDVIELADIQGKHRYIIVSKNLDRPCALAVDPTKGLLFWSDIGRIPKIERSSLDGSNRKILINADIESVMGLALDLREERLYWSDAGLSCIMSVKYDGSSRRKILRRLQSSKLINSPNGIAYFDKRVFWVDLTLKNGSLNSIQLDTDRVRTLDQNKNYNGDLKIFTLRDKAYPGGTIHTNPCGNNNGGCSELCLFNGHSVKCACSYGKVAADGLSCEDYDAFLMYSRVSRIESLHMFNDSNIPLPPITHKKLMKNAIGLAYDYDYKSIFYSDIQRGTINAVRFDGSQHRVLVSDLGAVEGLAYSHEYRALYWTSDTDNSISRLKFAKRGDFQRYEVELVLQMKPEDELRGIDIDSCEGKIYFTNWNTEMPSIQRAWFSGYGLESIITTDIHIPNALALDPLERVLYWGDAQLNKIERVNLNDLSRYILTKAHHPFDLAVYGQHLFFADWFLHAVIRVSKRTGENVYWLKRDIPRPMSIIAVGPDGKCPDHNPCLILNGGCEDICTLDVNGDPLCKCREGRSSIPGDTKRCMDNDTSHTVCQKDLEFKCSSNEVCILYSLTCDGLNHCPDGSDEDLKYCAIRHCKPGYIHCTNGRCVSEEDKCNGVDDCGDFSDETGCFCPENKPFVCSNGGPCLEEHRKCDGTPDCGDASDEKNCPKVNCVHRNASLLYNGKSVFQNCLHTTACILPEWICDGNNDCWDNSDEKNCGNSSNSSKDSDHCPLGTFQCLSDNRCISESWVCDRDKDCKDESDEQNCHYSCKEHQYKCKNGQCIPNDQSDELDCKVDCHPEYEFRCNSTGDCSSNEDESGCPIYLPPMGNCHPHQFRCFNGRCVDKSYYCDYNDDCLDGSDEPDTCDYSFRPKRLYCCPRSGDMHCISPLKLCDGIADCDDMSDELRATCDKYSSVVINGGNQSLAPVFVLGSCNGQSKFECSNKACVSWDSLCDGQNDCGDYSDETSCDINECEDPYTCYQIRPSDPTSCDDIDECSTSYPCSQICLNTPGSYKCACVSGYIPLDNGHRCKANVTGKDSTKLIFSNGYYITQMDLIENSEYLVKNQSNAVAIDFEWESECLFWSEVTQRGSQLKKKCNFQNDEDNDIQRLVTLRNPDGIAIDWVAKNLYWCDKGSDMIEVSNFNGAYRKTLIDSGLNEPRAIVLDPLEGYLYWSDWGSEPHIGKAGMDGSNPRVIIKSNLGWPNAIAIDYTTKELFFGDADQDFIAMSDLEGGNIRIVLSRGLNPHAKLHHIFALTVFEDYLYWTDWETKTIERCHKYTGKDNVTISQLSHRPMDIHPPSNPCINNGGCEALCLLRPSDNVGHRIPPSKACACPQSHILNEDGLTCQSNCSKTDFVCENTLKCIPFWWKCDGQDDCGDGSDEPANCPPFQCQAGEFQCDNGNCNNDCGDRSDESRCNDYSCMKNQFKCHGNETHPGFCIPLSRKCDYSTDCPNGEDEESCAPKECPINHFKCQANKCIPAVWVCDGDNDCGDNTDELFKCPNGRCIPKVWKCDGDPDCELGEDESSDECSIDLSMHCEGSFICQNKRCINERWRCDQQDDCGDNSDEIDCNDYRNCSLHQCIEEAQLCNGKFDCKDHSDELYCSQVCRSDEEFRCASPPTCIPKEWRCDGDRDCVDGSDENRCPPTPCTVGHFSCGSSECISSQWLCDGEADCVDGSDEDDEACSRHLCDPNRYRCDNRHQCVLWASVCDGVPDCSDESDESRIACSLSSSCPPDSISCDEVNRCVSKDAVCDGFDDCGNGRDERDCDAGPCVFGACSQRCLPKKSRHTNETIPACFCEDGFAPHDKKTCKATGEDPVLLIAQENSIKATSIYSVSSENSSIHFQDFGKKYKITAIDIFYDRSIPVIIWSSKSDRSIYYRKLTVESIPQRIRRNINRESGVLINDVRDPKDLAVNWISQDIYYIDGYSRSISMVNIDTTLGKLTILKNLDRPTNIVLDPEVGQLFYTDQGSNPGIMKANLDGSHHKPLVESKIRWPQSLTIDYFAQRLYWSDLKANSIESIRYKDSSSRKTVTKFSPKEDGKPDQIEVFEDWIYLSNYQRNRVVKLNKFGKGGISEFGSLEENVFFLSSVRISDLVVLHSHKQKALTNPCFLSPCSDPNSVCIMLSPDKHRCECVDGYRASKMSVNGSFCEAREEGFKNDACEGIQCHTGKCILRRAKESPEPEAHCMCTNPFYSGKYCDTYICNGHCLNGGVCFPDSPNKKGQSASPICVCPAGFEGARCQTRIESCESLCVNNGVCYLDEKNTTKCKCRPGFSGDRCEICLSANDPCENGGTCLINAYNEKPICVCPETFTGERCESSMCDSQIGPCLNDGTCVVQEGIPTCLCPPDFAGPNCQTFKCDRYCLNGGTPNVRVPGQCRCDCRPGTGGPRCQITRCKNLECKNGGTCILLNGREVCRCSERFGGLDCSVRIPFSSHSPCESHRCLNGGICQVSVKDLHYHPKCICPIHHAGLHCEKQNLCLNRCLNGGICQWSEDDIVSCICKNGYGGERCNKKLTQIELRSRTLENADDYDADIKYTTLTILLSILGSLLILIVAIVLAFGVRRKRLGLAFKHRRMAENLISSNMEYPNQMFLQGDEDNEEDEETNELGGSCESHRLRPRSKRRGNNHYQLEEETNKHFVNPCMRPFSPQIRERRMRRRRSVDAEEGENTVLLVNYQDDEESLSKDKSKHHPPNESSNLLNDPRNNDDDDIL</sequence>
<feature type="disulfide bond" evidence="13">
    <location>
        <begin position="2611"/>
        <end position="2629"/>
    </location>
</feature>
<dbReference type="PROSITE" id="PS00010">
    <property type="entry name" value="ASX_HYDROXYL"/>
    <property type="match status" value="1"/>
</dbReference>
<dbReference type="Gene3D" id="2.40.128.620">
    <property type="match status" value="1"/>
</dbReference>
<dbReference type="PROSITE" id="PS01186">
    <property type="entry name" value="EGF_2"/>
    <property type="match status" value="3"/>
</dbReference>
<evidence type="ECO:0000313" key="18">
    <source>
        <dbReference type="EMBL" id="QQP50638.1"/>
    </source>
</evidence>